<evidence type="ECO:0000313" key="2">
    <source>
        <dbReference type="EMBL" id="CAH2066515.1"/>
    </source>
</evidence>
<accession>A0AAU9SK12</accession>
<feature type="domain" description="F-box protein At3g26010-like beta-propeller" evidence="1">
    <location>
        <begin position="4"/>
        <end position="232"/>
    </location>
</feature>
<sequence length="287" mass="32888">MTIRYYIGNPMLPPWFQLPPREPSHDGYIDSGLVTRMHNGALLAYKVVRIHSLAISRGYSQTWSFEIYSSDTGEWSVKQVLPGPDPSTNPVTRIKTPNTVSLNGKLHWLDHTGRIIVHDFFSHDDQVRAISLPAGTQDERNLPSEKMICTTSQGYFVLIDAEQLQDNKSYDVRIWRLRCDSWSWEKAREINMDSLGLGRRCVPVAINCFDIDIIYLWDLDGNCFVACNLGTLTKSYGARKIVTIIHAPFRNPLDTRRTIYSEDVRCFQFQRCSFVSHFVPSLQVVPT</sequence>
<dbReference type="InterPro" id="IPR055290">
    <property type="entry name" value="At3g26010-like"/>
</dbReference>
<organism evidence="2 3">
    <name type="scientific">Thlaspi arvense</name>
    <name type="common">Field penny-cress</name>
    <dbReference type="NCBI Taxonomy" id="13288"/>
    <lineage>
        <taxon>Eukaryota</taxon>
        <taxon>Viridiplantae</taxon>
        <taxon>Streptophyta</taxon>
        <taxon>Embryophyta</taxon>
        <taxon>Tracheophyta</taxon>
        <taxon>Spermatophyta</taxon>
        <taxon>Magnoliopsida</taxon>
        <taxon>eudicotyledons</taxon>
        <taxon>Gunneridae</taxon>
        <taxon>Pentapetalae</taxon>
        <taxon>rosids</taxon>
        <taxon>malvids</taxon>
        <taxon>Brassicales</taxon>
        <taxon>Brassicaceae</taxon>
        <taxon>Thlaspideae</taxon>
        <taxon>Thlaspi</taxon>
    </lineage>
</organism>
<dbReference type="SUPFAM" id="SSF50965">
    <property type="entry name" value="Galactose oxidase, central domain"/>
    <property type="match status" value="1"/>
</dbReference>
<protein>
    <recommendedName>
        <fullName evidence="1">F-box protein At3g26010-like beta-propeller domain-containing protein</fullName>
    </recommendedName>
</protein>
<keyword evidence="3" id="KW-1185">Reference proteome</keyword>
<dbReference type="Proteomes" id="UP000836841">
    <property type="component" value="Chromosome 5"/>
</dbReference>
<dbReference type="EMBL" id="OU466861">
    <property type="protein sequence ID" value="CAH2066515.1"/>
    <property type="molecule type" value="Genomic_DNA"/>
</dbReference>
<name>A0AAU9SK12_THLAR</name>
<dbReference type="AlphaFoldDB" id="A0AAU9SK12"/>
<proteinExistence type="predicted"/>
<dbReference type="Pfam" id="PF24750">
    <property type="entry name" value="b-prop_At3g26010-like"/>
    <property type="match status" value="1"/>
</dbReference>
<dbReference type="InterPro" id="IPR056592">
    <property type="entry name" value="Beta-prop_At3g26010-like"/>
</dbReference>
<dbReference type="PANTHER" id="PTHR35546:SF25">
    <property type="entry name" value="F-BOX DOMAIN-CONTAINING PROTEIN"/>
    <property type="match status" value="1"/>
</dbReference>
<dbReference type="InterPro" id="IPR011043">
    <property type="entry name" value="Gal_Oxase/kelch_b-propeller"/>
</dbReference>
<gene>
    <name evidence="2" type="ORF">TAV2_LOCUS18142</name>
</gene>
<evidence type="ECO:0000313" key="3">
    <source>
        <dbReference type="Proteomes" id="UP000836841"/>
    </source>
</evidence>
<reference evidence="2 3" key="1">
    <citation type="submission" date="2022-03" db="EMBL/GenBank/DDBJ databases">
        <authorList>
            <person name="Nunn A."/>
            <person name="Chopra R."/>
            <person name="Nunn A."/>
            <person name="Contreras Garrido A."/>
        </authorList>
    </citation>
    <scope>NUCLEOTIDE SEQUENCE [LARGE SCALE GENOMIC DNA]</scope>
</reference>
<evidence type="ECO:0000259" key="1">
    <source>
        <dbReference type="Pfam" id="PF24750"/>
    </source>
</evidence>
<dbReference type="PANTHER" id="PTHR35546">
    <property type="entry name" value="F-BOX PROTEIN INTERACTION DOMAIN PROTEIN-RELATED"/>
    <property type="match status" value="1"/>
</dbReference>